<dbReference type="Proteomes" id="UP000002487">
    <property type="component" value="Chromosome"/>
</dbReference>
<sequence>MITMEKASPRQIKEINEYGKEIIELLKLETSPVAVALVPKGAEIPEGIQRIKEKMKHCQMMDRVRRTKEEFYAVLEDQTCKGGAAAMGLGHMPPKLASGEFYFDKLKHFKTLEASKKTLDRVPMVEAESTVATLYAPLESASFMPDVIVIIGTPEQLMLLTQAALYNEGGRIEAEFAGKQSLCSDAVAEPYLTGKMGITVGCTGSRAYTEIQESELTVGIPAKTLKDLVEGLRAIVGKAPAH</sequence>
<dbReference type="PhylomeDB" id="Q8TPE1"/>
<dbReference type="HOGENOM" id="CLU_074324_1_0_2"/>
<name>Q8TPE1_METAC</name>
<dbReference type="STRING" id="188937.MA_1972"/>
<accession>Q8TPE1</accession>
<dbReference type="PANTHER" id="PTHR37954:SF3">
    <property type="entry name" value="DUF169 DOMAIN-CONTAINING PROTEIN"/>
    <property type="match status" value="1"/>
</dbReference>
<evidence type="ECO:0000313" key="1">
    <source>
        <dbReference type="EMBL" id="AAM05375.1"/>
    </source>
</evidence>
<keyword evidence="2" id="KW-1185">Reference proteome</keyword>
<reference evidence="1 2" key="1">
    <citation type="journal article" date="2002" name="Genome Res.">
        <title>The genome of Methanosarcina acetivorans reveals extensive metabolic and physiological diversity.</title>
        <authorList>
            <person name="Galagan J.E."/>
            <person name="Nusbaum C."/>
            <person name="Roy A."/>
            <person name="Endrizzi M.G."/>
            <person name="Macdonald P."/>
            <person name="FitzHugh W."/>
            <person name="Calvo S."/>
            <person name="Engels R."/>
            <person name="Smirnov S."/>
            <person name="Atnoor D."/>
            <person name="Brown A."/>
            <person name="Allen N."/>
            <person name="Naylor J."/>
            <person name="Stange-Thomann N."/>
            <person name="DeArellano K."/>
            <person name="Johnson R."/>
            <person name="Linton L."/>
            <person name="McEwan P."/>
            <person name="McKernan K."/>
            <person name="Talamas J."/>
            <person name="Tirrell A."/>
            <person name="Ye W."/>
            <person name="Zimmer A."/>
            <person name="Barber R.D."/>
            <person name="Cann I."/>
            <person name="Graham D.E."/>
            <person name="Grahame D.A."/>
            <person name="Guss A."/>
            <person name="Hedderich R."/>
            <person name="Ingram-Smith C."/>
            <person name="Kuettner C.H."/>
            <person name="Krzycki J.A."/>
            <person name="Leigh J.A."/>
            <person name="Li W."/>
            <person name="Liu J."/>
            <person name="Mukhopadhyay B."/>
            <person name="Reeve J.N."/>
            <person name="Smith K."/>
            <person name="Springer T.A."/>
            <person name="Umayam L.A."/>
            <person name="White O."/>
            <person name="White R.H."/>
            <person name="de Macario E.C."/>
            <person name="Ferry J.G."/>
            <person name="Jarrell K.F."/>
            <person name="Jing H."/>
            <person name="Macario A.J.L."/>
            <person name="Paulsen I."/>
            <person name="Pritchett M."/>
            <person name="Sowers K.R."/>
            <person name="Swanson R.V."/>
            <person name="Zinder S.H."/>
            <person name="Lander E."/>
            <person name="Metcalf W.W."/>
            <person name="Birren B."/>
        </authorList>
    </citation>
    <scope>NUCLEOTIDE SEQUENCE [LARGE SCALE GENOMIC DNA]</scope>
    <source>
        <strain evidence="2">ATCC 35395 / DSM 2834 / JCM 12185 / C2A</strain>
    </source>
</reference>
<proteinExistence type="predicted"/>
<dbReference type="PANTHER" id="PTHR37954">
    <property type="entry name" value="BLL4979 PROTEIN"/>
    <property type="match status" value="1"/>
</dbReference>
<protein>
    <recommendedName>
        <fullName evidence="3">DUF169 domain-containing protein</fullName>
    </recommendedName>
</protein>
<dbReference type="AlphaFoldDB" id="Q8TPE1"/>
<dbReference type="InterPro" id="IPR003748">
    <property type="entry name" value="DUF169"/>
</dbReference>
<dbReference type="Pfam" id="PF02596">
    <property type="entry name" value="DUF169"/>
    <property type="match status" value="1"/>
</dbReference>
<dbReference type="EnsemblBacteria" id="AAM05375">
    <property type="protein sequence ID" value="AAM05375"/>
    <property type="gene ID" value="MA_1972"/>
</dbReference>
<gene>
    <name evidence="1" type="ordered locus">MA_1972</name>
</gene>
<evidence type="ECO:0008006" key="3">
    <source>
        <dbReference type="Google" id="ProtNLM"/>
    </source>
</evidence>
<organism evidence="1 2">
    <name type="scientific">Methanosarcina acetivorans (strain ATCC 35395 / DSM 2834 / JCM 12185 / C2A)</name>
    <dbReference type="NCBI Taxonomy" id="188937"/>
    <lineage>
        <taxon>Archaea</taxon>
        <taxon>Methanobacteriati</taxon>
        <taxon>Methanobacteriota</taxon>
        <taxon>Stenosarchaea group</taxon>
        <taxon>Methanomicrobia</taxon>
        <taxon>Methanosarcinales</taxon>
        <taxon>Methanosarcinaceae</taxon>
        <taxon>Methanosarcina</taxon>
    </lineage>
</organism>
<dbReference type="KEGG" id="mac:MA_1972"/>
<evidence type="ECO:0000313" key="2">
    <source>
        <dbReference type="Proteomes" id="UP000002487"/>
    </source>
</evidence>
<dbReference type="EMBL" id="AE010299">
    <property type="protein sequence ID" value="AAM05375.1"/>
    <property type="molecule type" value="Genomic_DNA"/>
</dbReference>
<dbReference type="InParanoid" id="Q8TPE1"/>